<dbReference type="InterPro" id="IPR005172">
    <property type="entry name" value="CRC"/>
</dbReference>
<evidence type="ECO:0000313" key="7">
    <source>
        <dbReference type="RefSeq" id="XP_048133180.1"/>
    </source>
</evidence>
<protein>
    <submittedName>
        <fullName evidence="7">Protein tesmin/TSO1-like CXC 6 isoform X1</fullName>
    </submittedName>
</protein>
<feature type="region of interest" description="Disordered" evidence="4">
    <location>
        <begin position="1"/>
        <end position="79"/>
    </location>
</feature>
<dbReference type="PANTHER" id="PTHR12446">
    <property type="entry name" value="TESMIN/TSO1-RELATED"/>
    <property type="match status" value="1"/>
</dbReference>
<reference evidence="7" key="1">
    <citation type="submission" date="2025-08" db="UniProtKB">
        <authorList>
            <consortium name="RefSeq"/>
        </authorList>
    </citation>
    <scope>IDENTIFICATION</scope>
    <source>
        <tissue evidence="7">Leaf</tissue>
    </source>
</reference>
<evidence type="ECO:0000256" key="3">
    <source>
        <dbReference type="ARBA" id="ARBA00023242"/>
    </source>
</evidence>
<dbReference type="Proteomes" id="UP000827889">
    <property type="component" value="Chromosome 4"/>
</dbReference>
<evidence type="ECO:0000259" key="5">
    <source>
        <dbReference type="PROSITE" id="PS51634"/>
    </source>
</evidence>
<evidence type="ECO:0000256" key="4">
    <source>
        <dbReference type="SAM" id="MobiDB-lite"/>
    </source>
</evidence>
<feature type="domain" description="CRC" evidence="5">
    <location>
        <begin position="190"/>
        <end position="313"/>
    </location>
</feature>
<dbReference type="GeneID" id="115750101"/>
<organism evidence="6 7">
    <name type="scientific">Rhodamnia argentea</name>
    <dbReference type="NCBI Taxonomy" id="178133"/>
    <lineage>
        <taxon>Eukaryota</taxon>
        <taxon>Viridiplantae</taxon>
        <taxon>Streptophyta</taxon>
        <taxon>Embryophyta</taxon>
        <taxon>Tracheophyta</taxon>
        <taxon>Spermatophyta</taxon>
        <taxon>Magnoliopsida</taxon>
        <taxon>eudicotyledons</taxon>
        <taxon>Gunneridae</taxon>
        <taxon>Pentapetalae</taxon>
        <taxon>rosids</taxon>
        <taxon>malvids</taxon>
        <taxon>Myrtales</taxon>
        <taxon>Myrtaceae</taxon>
        <taxon>Myrtoideae</taxon>
        <taxon>Myrteae</taxon>
        <taxon>Australasian group</taxon>
        <taxon>Rhodamnia</taxon>
    </lineage>
</organism>
<evidence type="ECO:0000256" key="2">
    <source>
        <dbReference type="ARBA" id="ARBA00007267"/>
    </source>
</evidence>
<evidence type="ECO:0000313" key="6">
    <source>
        <dbReference type="Proteomes" id="UP000827889"/>
    </source>
</evidence>
<name>A0ABM3H9A7_9MYRT</name>
<accession>A0ABM3H9A7</accession>
<proteinExistence type="inferred from homology"/>
<dbReference type="InterPro" id="IPR028307">
    <property type="entry name" value="Lin-54_fam"/>
</dbReference>
<keyword evidence="6" id="KW-1185">Reference proteome</keyword>
<evidence type="ECO:0000256" key="1">
    <source>
        <dbReference type="ARBA" id="ARBA00004123"/>
    </source>
</evidence>
<dbReference type="InterPro" id="IPR033467">
    <property type="entry name" value="Tesmin/TSO1-like_CXC"/>
</dbReference>
<dbReference type="PROSITE" id="PS51634">
    <property type="entry name" value="CRC"/>
    <property type="match status" value="1"/>
</dbReference>
<feature type="compositionally biased region" description="Low complexity" evidence="4">
    <location>
        <begin position="53"/>
        <end position="71"/>
    </location>
</feature>
<comment type="subcellular location">
    <subcellularLocation>
        <location evidence="1">Nucleus</location>
    </subcellularLocation>
</comment>
<dbReference type="Pfam" id="PF03638">
    <property type="entry name" value="TCR"/>
    <property type="match status" value="2"/>
</dbReference>
<dbReference type="SMART" id="SM01114">
    <property type="entry name" value="CXC"/>
    <property type="match status" value="2"/>
</dbReference>
<gene>
    <name evidence="7" type="primary">LOC115750101</name>
</gene>
<sequence length="683" mass="75326">MEKSETVSDLAPQKPARQLDFPEICRSSAANVALTEHQEPPTRPQPPPQFSTQLELRLPSESESQQQSHLQKAVQWQPRPIESRSFRPVQLQSPLQPPQVKYQLKLCLPQGKLPQVQAQSPPPRIMILNSTLQSHPQPQPQPQLRLIPSTQQIPHPLHKVPVPAVQVGEPESPISRPHIANEAKYCTPTKPKSCNCKSSRCLKLYCECFSAGVYCDGCNCTNCQNNKENESTRKFAVRAILERNPEAFRPKIATSPHGLQDNGDAGGIQIVGKHNKGCQCKKSGCLKKYCECFQAGVLCSENCKCKDCKNFEGSEERMTLFHGTHDAMAYIQQAANAAINGAVGSSGYGVPPAMKKIKLENFSSMVHNGRSSRASARCQQGRKSGAYVGGMASSLSTSTAYTANAAMPGHSKFTYRSLLANMLQPEDMKKFCSFLVAISSEARTTFAVLSSEYASPLYLEKETQTDQQKEQEDIENSLSLFAKATERSQKDCDVQKGTNDDNLSRSLAEREGTVDCASSGEALQNDRPVSPGTLALMCEEKDAMHMEDRIENEVDDHTCPTRSKFNNGDRTGVYVEQEKVVLTTFLHFLDNLITHGSKADTLFSPALQTGTRKWPELQNDHTKAGSEPKNHRNCNGMVKFPLTETTVESQIDSGVSCSKENSTLTMGLATENARLTSKIENKL</sequence>
<keyword evidence="3" id="KW-0539">Nucleus</keyword>
<comment type="similarity">
    <text evidence="2">Belongs to the lin-54 family.</text>
</comment>
<dbReference type="RefSeq" id="XP_048133180.1">
    <property type="nucleotide sequence ID" value="XM_048277223.1"/>
</dbReference>
<dbReference type="PANTHER" id="PTHR12446:SF49">
    <property type="entry name" value="CRC DOMAIN-CONTAINING PROTEIN"/>
    <property type="match status" value="1"/>
</dbReference>